<dbReference type="GO" id="GO:0050661">
    <property type="term" value="F:NADP binding"/>
    <property type="evidence" value="ECO:0007669"/>
    <property type="project" value="InterPro"/>
</dbReference>
<feature type="domain" description="Carrier" evidence="5">
    <location>
        <begin position="649"/>
        <end position="724"/>
    </location>
</feature>
<dbReference type="PANTHER" id="PTHR43272">
    <property type="entry name" value="LONG-CHAIN-FATTY-ACID--COA LIGASE"/>
    <property type="match status" value="1"/>
</dbReference>
<proteinExistence type="predicted"/>
<sequence>MYDSAAFAKARKQKIATLFAEDPQFASATPKAEAFLAAQQPGIPLAECQRIIFDTYRDRPAFAERAKVFTTDAGGRTILALEPRFDTLSYAEVWKAVEAVAAELYSHPRHPVRAGDFVSTIGFTSAQHATLFLALNYLGLVAVPLQTSATPTDLSKITDETEPKILAVSPARLTYAVELAEVTRSIKRIVVFDYHHEVDEHRELFESATQRLRAIRPDTTIDSLAEVIARGKTLAPAPLDTDTTGDAPSLLIYTSGSTGAPKGAVHTKRLVRDAWTGRWQPDHETPVFSMNFTPLSHLLGVATLAAGLVRGGISYFTAKSDLSTLFEDTALARPTELFLVPRICEMLFQHYQSERSRVANPTAETDEDIRAHIRNNVLGGRMVSLVCGSAPLSRELHEFMESCLQLHLTISLGSTEAGSILVDNSVQRPPVVEYKLVDVPELGYFVTDQPHPRGELLVKTETIIPGYYKRPEIWENAITSDGFYRTGDVMAEIAPDELVFVDRRNNVLKLSQGEFVTVSKLDALFVKSPLVRQVYVYGNGERSFLLAVVVPTAEALAGTPKPSELKARIAASIQQVANEAGLESYEIPRDFIVETDPFSTENGLLTDSRKLNRPKLKARFGDQLEALYGEMADNQASQLAFLRTHGADQSALQTVRQAAEAVLGTTLDAAIQRIPFTDLGGDSLSALTFANLLSEIFGIELPVAVILNPANDLEQIATHIESELAHGSTRPTFTKIHGAEATEVRARDITLAKFIDAATIAAAKKLPPVSHDPARVVLLTGANGYLGRLMLLELLERVAPRQGKVITIIRGSDRAAAQQRLERVFDTGDPEQLARFRELATDHLEVLVGDVGEPNLGLSEDTFADLARRVDLIHHVAAFVNHVMPYKELFGPNVLGTAEIVRLAITGRMKPVSFVSTVGVGADSEIPIDEEVDLRTVNPVRSLTSGYASGYAVSKWASEVLLLEAHDEVGLPVSVFRSDMILAHSRYQGQLNVPDNLTRLLFSLIATGIAPGSFYQLNYTGVRPRAHYSGLPGDFTAEAIATIGEENHSGHHTYNCRNAHDDGISLDTFVDWLVDAGCSIRRIDSYRDWFARFETALNALPEKQRQQSIQPLLHAYEQPPTSFGADMTADRFRDAVRAAKIGPDGDLPHLGAELIGKYVSDLRHLKMI</sequence>
<dbReference type="InterPro" id="IPR046407">
    <property type="entry name" value="CAR"/>
</dbReference>
<dbReference type="SUPFAM" id="SSF47336">
    <property type="entry name" value="ACP-like"/>
    <property type="match status" value="1"/>
</dbReference>
<dbReference type="NCBIfam" id="TIGR01746">
    <property type="entry name" value="Thioester-redct"/>
    <property type="match status" value="1"/>
</dbReference>
<dbReference type="InterPro" id="IPR000873">
    <property type="entry name" value="AMP-dep_synth/lig_dom"/>
</dbReference>
<evidence type="ECO:0000259" key="5">
    <source>
        <dbReference type="PROSITE" id="PS50075"/>
    </source>
</evidence>
<dbReference type="Pfam" id="PF23562">
    <property type="entry name" value="AMP-binding_C_3"/>
    <property type="match status" value="1"/>
</dbReference>
<dbReference type="PROSITE" id="PS50075">
    <property type="entry name" value="CARRIER"/>
    <property type="match status" value="1"/>
</dbReference>
<dbReference type="GO" id="GO:0016020">
    <property type="term" value="C:membrane"/>
    <property type="evidence" value="ECO:0007669"/>
    <property type="project" value="TreeGrafter"/>
</dbReference>
<dbReference type="AlphaFoldDB" id="A0A6G9YM63"/>
<evidence type="ECO:0000313" key="7">
    <source>
        <dbReference type="Proteomes" id="UP000503540"/>
    </source>
</evidence>
<dbReference type="GO" id="GO:0004467">
    <property type="term" value="F:long-chain fatty acid-CoA ligase activity"/>
    <property type="evidence" value="ECO:0007669"/>
    <property type="project" value="TreeGrafter"/>
</dbReference>
<evidence type="ECO:0000256" key="3">
    <source>
        <dbReference type="ARBA" id="ARBA00022741"/>
    </source>
</evidence>
<keyword evidence="3" id="KW-0547">Nucleotide-binding</keyword>
<dbReference type="RefSeq" id="WP_167476473.1">
    <property type="nucleotide sequence ID" value="NZ_CP046172.1"/>
</dbReference>
<dbReference type="SUPFAM" id="SSF51735">
    <property type="entry name" value="NAD(P)-binding Rossmann-fold domains"/>
    <property type="match status" value="1"/>
</dbReference>
<dbReference type="NCBIfam" id="NF041592">
    <property type="entry name" value="carboxyl_red"/>
    <property type="match status" value="1"/>
</dbReference>
<dbReference type="InterPro" id="IPR010080">
    <property type="entry name" value="Thioester_reductase-like_dom"/>
</dbReference>
<dbReference type="InterPro" id="IPR013120">
    <property type="entry name" value="FAR_NAD-bd"/>
</dbReference>
<keyword evidence="2" id="KW-0597">Phosphoprotein</keyword>
<dbReference type="KEGG" id="nah:F5544_30850"/>
<dbReference type="InterPro" id="IPR036291">
    <property type="entry name" value="NAD(P)-bd_dom_sf"/>
</dbReference>
<dbReference type="GO" id="GO:0005524">
    <property type="term" value="F:ATP binding"/>
    <property type="evidence" value="ECO:0007669"/>
    <property type="project" value="UniProtKB-KW"/>
</dbReference>
<name>A0A6G9YM63_9NOCA</name>
<dbReference type="PANTHER" id="PTHR43272:SF33">
    <property type="entry name" value="AMP-BINDING DOMAIN-CONTAINING PROTEIN-RELATED"/>
    <property type="match status" value="1"/>
</dbReference>
<dbReference type="Proteomes" id="UP000503540">
    <property type="component" value="Chromosome"/>
</dbReference>
<dbReference type="GO" id="GO:0031177">
    <property type="term" value="F:phosphopantetheine binding"/>
    <property type="evidence" value="ECO:0007669"/>
    <property type="project" value="InterPro"/>
</dbReference>
<dbReference type="SUPFAM" id="SSF56801">
    <property type="entry name" value="Acetyl-CoA synthetase-like"/>
    <property type="match status" value="1"/>
</dbReference>
<evidence type="ECO:0000313" key="6">
    <source>
        <dbReference type="EMBL" id="QIS14013.1"/>
    </source>
</evidence>
<evidence type="ECO:0000256" key="4">
    <source>
        <dbReference type="ARBA" id="ARBA00022840"/>
    </source>
</evidence>
<evidence type="ECO:0000256" key="1">
    <source>
        <dbReference type="ARBA" id="ARBA00022450"/>
    </source>
</evidence>
<gene>
    <name evidence="6" type="ORF">F5544_30850</name>
</gene>
<dbReference type="Pfam" id="PF00550">
    <property type="entry name" value="PP-binding"/>
    <property type="match status" value="1"/>
</dbReference>
<evidence type="ECO:0000256" key="2">
    <source>
        <dbReference type="ARBA" id="ARBA00022553"/>
    </source>
</evidence>
<dbReference type="PROSITE" id="PS00455">
    <property type="entry name" value="AMP_BINDING"/>
    <property type="match status" value="1"/>
</dbReference>
<organism evidence="6 7">
    <name type="scientific">Nocardia arthritidis</name>
    <dbReference type="NCBI Taxonomy" id="228602"/>
    <lineage>
        <taxon>Bacteria</taxon>
        <taxon>Bacillati</taxon>
        <taxon>Actinomycetota</taxon>
        <taxon>Actinomycetes</taxon>
        <taxon>Mycobacteriales</taxon>
        <taxon>Nocardiaceae</taxon>
        <taxon>Nocardia</taxon>
    </lineage>
</organism>
<reference evidence="6 7" key="1">
    <citation type="journal article" date="2019" name="ACS Chem. Biol.">
        <title>Identification and Mobilization of a Cryptic Antibiotic Biosynthesis Gene Locus from a Human-Pathogenic Nocardia Isolate.</title>
        <authorList>
            <person name="Herisse M."/>
            <person name="Ishida K."/>
            <person name="Porter J.L."/>
            <person name="Howden B."/>
            <person name="Hertweck C."/>
            <person name="Stinear T.P."/>
            <person name="Pidot S.J."/>
        </authorList>
    </citation>
    <scope>NUCLEOTIDE SEQUENCE [LARGE SCALE GENOMIC DNA]</scope>
    <source>
        <strain evidence="6 7">AUSMDU00012717</strain>
    </source>
</reference>
<keyword evidence="4" id="KW-0067">ATP-binding</keyword>
<keyword evidence="7" id="KW-1185">Reference proteome</keyword>
<dbReference type="InterPro" id="IPR020845">
    <property type="entry name" value="AMP-binding_CS"/>
</dbReference>
<dbReference type="EMBL" id="CP046172">
    <property type="protein sequence ID" value="QIS14013.1"/>
    <property type="molecule type" value="Genomic_DNA"/>
</dbReference>
<dbReference type="InterPro" id="IPR036736">
    <property type="entry name" value="ACP-like_sf"/>
</dbReference>
<protein>
    <submittedName>
        <fullName evidence="6">AMP-binding protein</fullName>
    </submittedName>
</protein>
<dbReference type="SMART" id="SM00823">
    <property type="entry name" value="PKS_PP"/>
    <property type="match status" value="1"/>
</dbReference>
<dbReference type="Pfam" id="PF07993">
    <property type="entry name" value="NAD_binding_4"/>
    <property type="match status" value="1"/>
</dbReference>
<dbReference type="InterPro" id="IPR042099">
    <property type="entry name" value="ANL_N_sf"/>
</dbReference>
<dbReference type="Gene3D" id="1.10.1200.10">
    <property type="entry name" value="ACP-like"/>
    <property type="match status" value="1"/>
</dbReference>
<dbReference type="Pfam" id="PF00501">
    <property type="entry name" value="AMP-binding"/>
    <property type="match status" value="1"/>
</dbReference>
<dbReference type="Gene3D" id="3.40.50.12780">
    <property type="entry name" value="N-terminal domain of ligase-like"/>
    <property type="match status" value="1"/>
</dbReference>
<keyword evidence="1" id="KW-0596">Phosphopantetheine</keyword>
<dbReference type="Gene3D" id="3.40.50.720">
    <property type="entry name" value="NAD(P)-binding Rossmann-like Domain"/>
    <property type="match status" value="1"/>
</dbReference>
<dbReference type="InterPro" id="IPR020806">
    <property type="entry name" value="PKS_PP-bd"/>
</dbReference>
<dbReference type="GO" id="GO:0016620">
    <property type="term" value="F:oxidoreductase activity, acting on the aldehyde or oxo group of donors, NAD or NADP as acceptor"/>
    <property type="evidence" value="ECO:0007669"/>
    <property type="project" value="InterPro"/>
</dbReference>
<dbReference type="InterPro" id="IPR009081">
    <property type="entry name" value="PP-bd_ACP"/>
</dbReference>
<accession>A0A6G9YM63</accession>